<dbReference type="InParanoid" id="E9H346"/>
<dbReference type="AlphaFoldDB" id="E9H346"/>
<keyword evidence="1" id="KW-0819">tRNA processing</keyword>
<dbReference type="PhylomeDB" id="E9H346"/>
<evidence type="ECO:0000256" key="2">
    <source>
        <dbReference type="ARBA" id="ARBA00022723"/>
    </source>
</evidence>
<dbReference type="GO" id="GO:0008033">
    <property type="term" value="P:tRNA processing"/>
    <property type="evidence" value="ECO:0000318"/>
    <property type="project" value="GO_Central"/>
</dbReference>
<dbReference type="OrthoDB" id="128536at2759"/>
<comment type="similarity">
    <text evidence="4">Belongs to the eukaryotic/archaeal RNase P protein component 4 family.</text>
</comment>
<protein>
    <submittedName>
        <fullName evidence="5">Uncharacterized protein</fullName>
    </submittedName>
</protein>
<name>E9H346_DAPPU</name>
<dbReference type="Pfam" id="PF04032">
    <property type="entry name" value="Rpr2"/>
    <property type="match status" value="1"/>
</dbReference>
<gene>
    <name evidence="5" type="ORF">DAPPUDRAFT_324908</name>
</gene>
<dbReference type="GO" id="GO:0005655">
    <property type="term" value="C:nucleolar ribonuclease P complex"/>
    <property type="evidence" value="ECO:0000318"/>
    <property type="project" value="GO_Central"/>
</dbReference>
<dbReference type="PANTHER" id="PTHR14742:SF0">
    <property type="entry name" value="RIBONUCLEASE P PROTEIN SUBUNIT P21"/>
    <property type="match status" value="1"/>
</dbReference>
<evidence type="ECO:0000313" key="6">
    <source>
        <dbReference type="Proteomes" id="UP000000305"/>
    </source>
</evidence>
<dbReference type="KEGG" id="dpx:DAPPUDRAFT_324908"/>
<dbReference type="HOGENOM" id="CLU_079140_4_0_1"/>
<sequence length="134" mass="15102">MNMSGKKTNTSGSDGFQRLNFLYQASIVALNAVPHYPQITSVFGKNMISIGKKLQLKLDHSVKRTICKGCKVLLIPGKSVEVKIKPIPASRKRKSRRGNQRKIQEWKCMLCSCVKQFVLNPGYSLWAEQNMDST</sequence>
<keyword evidence="6" id="KW-1185">Reference proteome</keyword>
<keyword evidence="3" id="KW-0862">Zinc</keyword>
<dbReference type="EMBL" id="GL732587">
    <property type="protein sequence ID" value="EFX73895.1"/>
    <property type="molecule type" value="Genomic_DNA"/>
</dbReference>
<evidence type="ECO:0000256" key="1">
    <source>
        <dbReference type="ARBA" id="ARBA00022694"/>
    </source>
</evidence>
<dbReference type="STRING" id="6669.E9H346"/>
<evidence type="ECO:0000256" key="4">
    <source>
        <dbReference type="ARBA" id="ARBA00038402"/>
    </source>
</evidence>
<dbReference type="Gene3D" id="6.20.50.20">
    <property type="match status" value="1"/>
</dbReference>
<keyword evidence="2" id="KW-0479">Metal-binding</keyword>
<proteinExistence type="inferred from homology"/>
<reference evidence="5 6" key="1">
    <citation type="journal article" date="2011" name="Science">
        <title>The ecoresponsive genome of Daphnia pulex.</title>
        <authorList>
            <person name="Colbourne J.K."/>
            <person name="Pfrender M.E."/>
            <person name="Gilbert D."/>
            <person name="Thomas W.K."/>
            <person name="Tucker A."/>
            <person name="Oakley T.H."/>
            <person name="Tokishita S."/>
            <person name="Aerts A."/>
            <person name="Arnold G.J."/>
            <person name="Basu M.K."/>
            <person name="Bauer D.J."/>
            <person name="Caceres C.E."/>
            <person name="Carmel L."/>
            <person name="Casola C."/>
            <person name="Choi J.H."/>
            <person name="Detter J.C."/>
            <person name="Dong Q."/>
            <person name="Dusheyko S."/>
            <person name="Eads B.D."/>
            <person name="Frohlich T."/>
            <person name="Geiler-Samerotte K.A."/>
            <person name="Gerlach D."/>
            <person name="Hatcher P."/>
            <person name="Jogdeo S."/>
            <person name="Krijgsveld J."/>
            <person name="Kriventseva E.V."/>
            <person name="Kultz D."/>
            <person name="Laforsch C."/>
            <person name="Lindquist E."/>
            <person name="Lopez J."/>
            <person name="Manak J.R."/>
            <person name="Muller J."/>
            <person name="Pangilinan J."/>
            <person name="Patwardhan R.P."/>
            <person name="Pitluck S."/>
            <person name="Pritham E.J."/>
            <person name="Rechtsteiner A."/>
            <person name="Rho M."/>
            <person name="Rogozin I.B."/>
            <person name="Sakarya O."/>
            <person name="Salamov A."/>
            <person name="Schaack S."/>
            <person name="Shapiro H."/>
            <person name="Shiga Y."/>
            <person name="Skalitzky C."/>
            <person name="Smith Z."/>
            <person name="Souvorov A."/>
            <person name="Sung W."/>
            <person name="Tang Z."/>
            <person name="Tsuchiya D."/>
            <person name="Tu H."/>
            <person name="Vos H."/>
            <person name="Wang M."/>
            <person name="Wolf Y.I."/>
            <person name="Yamagata H."/>
            <person name="Yamada T."/>
            <person name="Ye Y."/>
            <person name="Shaw J.R."/>
            <person name="Andrews J."/>
            <person name="Crease T.J."/>
            <person name="Tang H."/>
            <person name="Lucas S.M."/>
            <person name="Robertson H.M."/>
            <person name="Bork P."/>
            <person name="Koonin E.V."/>
            <person name="Zdobnov E.M."/>
            <person name="Grigoriev I.V."/>
            <person name="Lynch M."/>
            <person name="Boore J.L."/>
        </authorList>
    </citation>
    <scope>NUCLEOTIDE SEQUENCE [LARGE SCALE GENOMIC DNA]</scope>
</reference>
<dbReference type="PANTHER" id="PTHR14742">
    <property type="entry name" value="RIBONUCLEASE P SUBUNIT P21"/>
    <property type="match status" value="1"/>
</dbReference>
<dbReference type="GO" id="GO:0046872">
    <property type="term" value="F:metal ion binding"/>
    <property type="evidence" value="ECO:0007669"/>
    <property type="project" value="UniProtKB-KW"/>
</dbReference>
<organism evidence="5 6">
    <name type="scientific">Daphnia pulex</name>
    <name type="common">Water flea</name>
    <dbReference type="NCBI Taxonomy" id="6669"/>
    <lineage>
        <taxon>Eukaryota</taxon>
        <taxon>Metazoa</taxon>
        <taxon>Ecdysozoa</taxon>
        <taxon>Arthropoda</taxon>
        <taxon>Crustacea</taxon>
        <taxon>Branchiopoda</taxon>
        <taxon>Diplostraca</taxon>
        <taxon>Cladocera</taxon>
        <taxon>Anomopoda</taxon>
        <taxon>Daphniidae</taxon>
        <taxon>Daphnia</taxon>
    </lineage>
</organism>
<dbReference type="eggNOG" id="KOG4394">
    <property type="taxonomic scope" value="Eukaryota"/>
</dbReference>
<dbReference type="OMA" id="KRTICKC"/>
<dbReference type="InterPro" id="IPR007175">
    <property type="entry name" value="Rpr2/Snm1/Rpp21"/>
</dbReference>
<evidence type="ECO:0000313" key="5">
    <source>
        <dbReference type="EMBL" id="EFX73895.1"/>
    </source>
</evidence>
<evidence type="ECO:0000256" key="3">
    <source>
        <dbReference type="ARBA" id="ARBA00022833"/>
    </source>
</evidence>
<accession>E9H346</accession>
<dbReference type="Proteomes" id="UP000000305">
    <property type="component" value="Unassembled WGS sequence"/>
</dbReference>